<sequence length="730" mass="79757">MPKDMPLNDGVAAAIAGDWATLTGTPATDTASLWEKAAAPCQTWLTRFVQDADAFRDSGNPAEAARLYQAATALAPWRIDLRLQLGNMLKDSGRLPAAEATYRAILSESPDDAETFLQLGHVYKLMGRRTKAMAAYRDALRCDGNCSAAHQELFLAGETDAQRATAAHQVMAHGTEQAAQIAGALNEMRASLDAMARMLPDISAFTAFPIEDYALFRRLFDPPAAPARPDFSLTVVIPQNDVPPAIAAVQIATLADAASVEAIITIGASAALRNAWDTPERLYGIVTHIATAEDLPETLETDAVLLLAPHRIPHPTLSGWVAAAMEIGDAEMAFCDEEIVRPSPETQRPFEPVALLPRPSADPLWLTQCDTVGDTLALTRDAWRTYRGMAPRDAVMAGLADRRTITHIPYPLTATPSHHSPSVMAGALPDRLRLRPSDACTAILCTRDNAQDCRTMVESLFRTARHPETLTCLIVDNGTSALPHLAILEELAGLPRVRVVRDERPFNWSALNNDATQLVETPNILFCNDDMEMLTDGWDVTLSALLHDELTGAVGVKLLYADDTMQHAGVLLGWKGSVIHDGLYEPRDSLAHFGRWQVTREASAVTGAFLAMRRAVFAASGGFDADRMPVAYSDIDLCLRLREQGLKVIWTPLIEVRHDESVSRGLDHLNPLRHARSMTERAAFETIWGKERLSSDPTVNPVWADATLPWRLIRPVPADVAMSSLTRRLP</sequence>
<keyword evidence="1" id="KW-0802">TPR repeat</keyword>
<dbReference type="SUPFAM" id="SSF48452">
    <property type="entry name" value="TPR-like"/>
    <property type="match status" value="1"/>
</dbReference>
<dbReference type="Pfam" id="PF13641">
    <property type="entry name" value="Glyco_tranf_2_3"/>
    <property type="match status" value="1"/>
</dbReference>
<keyword evidence="2" id="KW-0808">Transferase</keyword>
<dbReference type="InterPro" id="IPR029044">
    <property type="entry name" value="Nucleotide-diphossugar_trans"/>
</dbReference>
<dbReference type="SUPFAM" id="SSF53448">
    <property type="entry name" value="Nucleotide-diphospho-sugar transferases"/>
    <property type="match status" value="1"/>
</dbReference>
<evidence type="ECO:0000313" key="2">
    <source>
        <dbReference type="EMBL" id="GAN54794.1"/>
    </source>
</evidence>
<dbReference type="Proteomes" id="UP000032679">
    <property type="component" value="Unassembled WGS sequence"/>
</dbReference>
<dbReference type="PANTHER" id="PTHR43179:SF7">
    <property type="entry name" value="RHAMNOSYLTRANSFERASE WBBL"/>
    <property type="match status" value="1"/>
</dbReference>
<dbReference type="GO" id="GO:0016740">
    <property type="term" value="F:transferase activity"/>
    <property type="evidence" value="ECO:0007669"/>
    <property type="project" value="UniProtKB-KW"/>
</dbReference>
<dbReference type="AlphaFoldDB" id="A0A0D6MM95"/>
<dbReference type="Gene3D" id="1.25.40.10">
    <property type="entry name" value="Tetratricopeptide repeat domain"/>
    <property type="match status" value="1"/>
</dbReference>
<dbReference type="EMBL" id="BALE01000031">
    <property type="protein sequence ID" value="GAN54794.1"/>
    <property type="molecule type" value="Genomic_DNA"/>
</dbReference>
<name>A0A0D6MM95_9PROT</name>
<proteinExistence type="predicted"/>
<gene>
    <name evidence="2" type="ORF">Tasa_031_012</name>
</gene>
<protein>
    <submittedName>
        <fullName evidence="2">Family 2 glycosyl transferase</fullName>
    </submittedName>
</protein>
<accession>A0A0D6MM95</accession>
<comment type="caution">
    <text evidence="2">The sequence shown here is derived from an EMBL/GenBank/DDBJ whole genome shotgun (WGS) entry which is preliminary data.</text>
</comment>
<dbReference type="PANTHER" id="PTHR43179">
    <property type="entry name" value="RHAMNOSYLTRANSFERASE WBBL"/>
    <property type="match status" value="1"/>
</dbReference>
<dbReference type="InterPro" id="IPR019734">
    <property type="entry name" value="TPR_rpt"/>
</dbReference>
<dbReference type="Pfam" id="PF14559">
    <property type="entry name" value="TPR_19"/>
    <property type="match status" value="1"/>
</dbReference>
<organism evidence="2 3">
    <name type="scientific">Tanticharoenia sakaeratensis NBRC 103193</name>
    <dbReference type="NCBI Taxonomy" id="1231623"/>
    <lineage>
        <taxon>Bacteria</taxon>
        <taxon>Pseudomonadati</taxon>
        <taxon>Pseudomonadota</taxon>
        <taxon>Alphaproteobacteria</taxon>
        <taxon>Acetobacterales</taxon>
        <taxon>Acetobacteraceae</taxon>
        <taxon>Tanticharoenia</taxon>
    </lineage>
</organism>
<reference evidence="2 3" key="1">
    <citation type="submission" date="2012-10" db="EMBL/GenBank/DDBJ databases">
        <title>Genome sequencing of Tanticharoenia sakaeratensis NBRC 103193.</title>
        <authorList>
            <person name="Azuma Y."/>
            <person name="Hadano H."/>
            <person name="Hirakawa H."/>
            <person name="Matsushita K."/>
        </authorList>
    </citation>
    <scope>NUCLEOTIDE SEQUENCE [LARGE SCALE GENOMIC DNA]</scope>
    <source>
        <strain evidence="2 3">NBRC 103193</strain>
    </source>
</reference>
<dbReference type="PROSITE" id="PS50005">
    <property type="entry name" value="TPR"/>
    <property type="match status" value="1"/>
</dbReference>
<dbReference type="STRING" id="1231623.Tasa_031_012"/>
<dbReference type="Gene3D" id="3.90.550.10">
    <property type="entry name" value="Spore Coat Polysaccharide Biosynthesis Protein SpsA, Chain A"/>
    <property type="match status" value="1"/>
</dbReference>
<dbReference type="SMART" id="SM00028">
    <property type="entry name" value="TPR"/>
    <property type="match status" value="2"/>
</dbReference>
<evidence type="ECO:0000256" key="1">
    <source>
        <dbReference type="PROSITE-ProRule" id="PRU00339"/>
    </source>
</evidence>
<evidence type="ECO:0000313" key="3">
    <source>
        <dbReference type="Proteomes" id="UP000032679"/>
    </source>
</evidence>
<keyword evidence="3" id="KW-1185">Reference proteome</keyword>
<dbReference type="InterPro" id="IPR011990">
    <property type="entry name" value="TPR-like_helical_dom_sf"/>
</dbReference>
<feature type="repeat" description="TPR" evidence="1">
    <location>
        <begin position="113"/>
        <end position="146"/>
    </location>
</feature>